<feature type="transmembrane region" description="Helical" evidence="2">
    <location>
        <begin position="56"/>
        <end position="73"/>
    </location>
</feature>
<evidence type="ECO:0000256" key="1">
    <source>
        <dbReference type="SAM" id="MobiDB-lite"/>
    </source>
</evidence>
<dbReference type="Proteomes" id="UP001595829">
    <property type="component" value="Unassembled WGS sequence"/>
</dbReference>
<feature type="transmembrane region" description="Helical" evidence="2">
    <location>
        <begin position="139"/>
        <end position="165"/>
    </location>
</feature>
<feature type="region of interest" description="Disordered" evidence="1">
    <location>
        <begin position="305"/>
        <end position="343"/>
    </location>
</feature>
<evidence type="ECO:0008006" key="5">
    <source>
        <dbReference type="Google" id="ProtNLM"/>
    </source>
</evidence>
<evidence type="ECO:0000256" key="2">
    <source>
        <dbReference type="SAM" id="Phobius"/>
    </source>
</evidence>
<feature type="transmembrane region" description="Helical" evidence="2">
    <location>
        <begin position="25"/>
        <end position="44"/>
    </location>
</feature>
<accession>A0ABV9XAD8</accession>
<feature type="transmembrane region" description="Helical" evidence="2">
    <location>
        <begin position="79"/>
        <end position="96"/>
    </location>
</feature>
<keyword evidence="2" id="KW-0472">Membrane</keyword>
<gene>
    <name evidence="3" type="ORF">ACFPM3_00725</name>
</gene>
<keyword evidence="2" id="KW-1133">Transmembrane helix</keyword>
<comment type="caution">
    <text evidence="3">The sequence shown here is derived from an EMBL/GenBank/DDBJ whole genome shotgun (WGS) entry which is preliminary data.</text>
</comment>
<feature type="compositionally biased region" description="Low complexity" evidence="1">
    <location>
        <begin position="325"/>
        <end position="335"/>
    </location>
</feature>
<dbReference type="RefSeq" id="WP_380840934.1">
    <property type="nucleotide sequence ID" value="NZ_JBHMCZ010000013.1"/>
</dbReference>
<protein>
    <recommendedName>
        <fullName evidence="5">Integral membrane protein</fullName>
    </recommendedName>
</protein>
<reference evidence="4" key="1">
    <citation type="journal article" date="2019" name="Int. J. Syst. Evol. Microbiol.">
        <title>The Global Catalogue of Microorganisms (GCM) 10K type strain sequencing project: providing services to taxonomists for standard genome sequencing and annotation.</title>
        <authorList>
            <consortium name="The Broad Institute Genomics Platform"/>
            <consortium name="The Broad Institute Genome Sequencing Center for Infectious Disease"/>
            <person name="Wu L."/>
            <person name="Ma J."/>
        </authorList>
    </citation>
    <scope>NUCLEOTIDE SEQUENCE [LARGE SCALE GENOMIC DNA]</scope>
    <source>
        <strain evidence="4">CGMCC 4.1648</strain>
    </source>
</reference>
<sequence length="343" mass="38301">MDLDKRPQGAGEGCLTAAVRIPVRLVVLIVVVPVRMLWDALVVCARALHRSVLRPLGRVLFVIPLTWLWRWVLVPVGRGVAWLVTYGLVTPAVWVWRQVLTPLGRGVAWLAGTLVTYLVVKPAVWVWRWVLVPLGRGAAWLVTYLLVKPVVWLVTYLVVKPAVWLWERVLVPVGRGLVWLVTYLVVKPVVWLVTYLVVKPAQWVWRWVFVPVGRAVAFVAREIGDAFAVAWRVAGHVSRAVGRALKWVARQLVGRPVAWVYRTVCTPVGHWVRDAVWRPVRAALATARDTVRRARREAWRALVGGGPAVRPREPQVAPARTLGSTTTAPGAAPAPEISPRKRG</sequence>
<name>A0ABV9XAD8_9ACTN</name>
<dbReference type="EMBL" id="JBHSJD010000001">
    <property type="protein sequence ID" value="MFC5020677.1"/>
    <property type="molecule type" value="Genomic_DNA"/>
</dbReference>
<proteinExistence type="predicted"/>
<feature type="transmembrane region" description="Helical" evidence="2">
    <location>
        <begin position="108"/>
        <end position="127"/>
    </location>
</feature>
<keyword evidence="2" id="KW-0812">Transmembrane</keyword>
<keyword evidence="4" id="KW-1185">Reference proteome</keyword>
<feature type="transmembrane region" description="Helical" evidence="2">
    <location>
        <begin position="177"/>
        <end position="198"/>
    </location>
</feature>
<organism evidence="3 4">
    <name type="scientific">Streptomyces coeruleoprunus</name>
    <dbReference type="NCBI Taxonomy" id="285563"/>
    <lineage>
        <taxon>Bacteria</taxon>
        <taxon>Bacillati</taxon>
        <taxon>Actinomycetota</taxon>
        <taxon>Actinomycetes</taxon>
        <taxon>Kitasatosporales</taxon>
        <taxon>Streptomycetaceae</taxon>
        <taxon>Streptomyces</taxon>
    </lineage>
</organism>
<evidence type="ECO:0000313" key="4">
    <source>
        <dbReference type="Proteomes" id="UP001595829"/>
    </source>
</evidence>
<evidence type="ECO:0000313" key="3">
    <source>
        <dbReference type="EMBL" id="MFC5020677.1"/>
    </source>
</evidence>